<name>A0AAE0N4M7_9PEZI</name>
<comment type="similarity">
    <text evidence="1 5">Belongs to the beta-class carbonic anhydrase family.</text>
</comment>
<reference evidence="6" key="2">
    <citation type="submission" date="2023-06" db="EMBL/GenBank/DDBJ databases">
        <authorList>
            <consortium name="Lawrence Berkeley National Laboratory"/>
            <person name="Haridas S."/>
            <person name="Hensen N."/>
            <person name="Bonometti L."/>
            <person name="Westerberg I."/>
            <person name="Brannstrom I.O."/>
            <person name="Guillou S."/>
            <person name="Cros-Aarteil S."/>
            <person name="Calhoun S."/>
            <person name="Kuo A."/>
            <person name="Mondo S."/>
            <person name="Pangilinan J."/>
            <person name="Riley R."/>
            <person name="LaButti K."/>
            <person name="Andreopoulos B."/>
            <person name="Lipzen A."/>
            <person name="Chen C."/>
            <person name="Yanf M."/>
            <person name="Daum C."/>
            <person name="Ng V."/>
            <person name="Clum A."/>
            <person name="Steindorff A."/>
            <person name="Ohm R."/>
            <person name="Martin F."/>
            <person name="Silar P."/>
            <person name="Natvig D."/>
            <person name="Lalanne C."/>
            <person name="Gautier V."/>
            <person name="Ament-velasquez S.L."/>
            <person name="Kruys A."/>
            <person name="Hutchinson M.I."/>
            <person name="Powell A.J."/>
            <person name="Barry K."/>
            <person name="Miller A.N."/>
            <person name="Grigoriev I.V."/>
            <person name="Debuchy R."/>
            <person name="Gladieux P."/>
            <person name="Thoren M.H."/>
            <person name="Johannesson H."/>
        </authorList>
    </citation>
    <scope>NUCLEOTIDE SEQUENCE</scope>
    <source>
        <strain evidence="6">CBS 232.78</strain>
    </source>
</reference>
<dbReference type="Gene3D" id="3.40.1050.10">
    <property type="entry name" value="Carbonic anhydrase"/>
    <property type="match status" value="1"/>
</dbReference>
<dbReference type="PANTHER" id="PTHR43175:SF3">
    <property type="entry name" value="CARBON DISULFIDE HYDROLASE"/>
    <property type="match status" value="1"/>
</dbReference>
<dbReference type="Proteomes" id="UP001285441">
    <property type="component" value="Unassembled WGS sequence"/>
</dbReference>
<evidence type="ECO:0000256" key="3">
    <source>
        <dbReference type="ARBA" id="ARBA00022833"/>
    </source>
</evidence>
<feature type="binding site" evidence="4">
    <location>
        <position position="41"/>
    </location>
    <ligand>
        <name>Zn(2+)</name>
        <dbReference type="ChEBI" id="CHEBI:29105"/>
    </ligand>
</feature>
<evidence type="ECO:0000256" key="2">
    <source>
        <dbReference type="ARBA" id="ARBA00022723"/>
    </source>
</evidence>
<comment type="caution">
    <text evidence="6">The sequence shown here is derived from an EMBL/GenBank/DDBJ whole genome shotgun (WGS) entry which is preliminary data.</text>
</comment>
<dbReference type="EMBL" id="JAULSW010000009">
    <property type="protein sequence ID" value="KAK3370616.1"/>
    <property type="molecule type" value="Genomic_DNA"/>
</dbReference>
<comment type="cofactor">
    <cofactor evidence="4">
        <name>Zn(2+)</name>
        <dbReference type="ChEBI" id="CHEBI:29105"/>
    </cofactor>
    <text evidence="4">Binds 1 zinc ion per subunit.</text>
</comment>
<evidence type="ECO:0000256" key="1">
    <source>
        <dbReference type="ARBA" id="ARBA00006217"/>
    </source>
</evidence>
<proteinExistence type="inferred from homology"/>
<accession>A0AAE0N4M7</accession>
<evidence type="ECO:0000313" key="6">
    <source>
        <dbReference type="EMBL" id="KAK3370616.1"/>
    </source>
</evidence>
<reference evidence="6" key="1">
    <citation type="journal article" date="2023" name="Mol. Phylogenet. Evol.">
        <title>Genome-scale phylogeny and comparative genomics of the fungal order Sordariales.</title>
        <authorList>
            <person name="Hensen N."/>
            <person name="Bonometti L."/>
            <person name="Westerberg I."/>
            <person name="Brannstrom I.O."/>
            <person name="Guillou S."/>
            <person name="Cros-Aarteil S."/>
            <person name="Calhoun S."/>
            <person name="Haridas S."/>
            <person name="Kuo A."/>
            <person name="Mondo S."/>
            <person name="Pangilinan J."/>
            <person name="Riley R."/>
            <person name="LaButti K."/>
            <person name="Andreopoulos B."/>
            <person name="Lipzen A."/>
            <person name="Chen C."/>
            <person name="Yan M."/>
            <person name="Daum C."/>
            <person name="Ng V."/>
            <person name="Clum A."/>
            <person name="Steindorff A."/>
            <person name="Ohm R.A."/>
            <person name="Martin F."/>
            <person name="Silar P."/>
            <person name="Natvig D.O."/>
            <person name="Lalanne C."/>
            <person name="Gautier V."/>
            <person name="Ament-Velasquez S.L."/>
            <person name="Kruys A."/>
            <person name="Hutchinson M.I."/>
            <person name="Powell A.J."/>
            <person name="Barry K."/>
            <person name="Miller A.N."/>
            <person name="Grigoriev I.V."/>
            <person name="Debuchy R."/>
            <person name="Gladieux P."/>
            <person name="Hiltunen Thoren M."/>
            <person name="Johannesson H."/>
        </authorList>
    </citation>
    <scope>NUCLEOTIDE SEQUENCE</scope>
    <source>
        <strain evidence="6">CBS 232.78</strain>
    </source>
</reference>
<keyword evidence="3 4" id="KW-0862">Zinc</keyword>
<dbReference type="SMART" id="SM00947">
    <property type="entry name" value="Pro_CA"/>
    <property type="match status" value="1"/>
</dbReference>
<dbReference type="GO" id="GO:0004089">
    <property type="term" value="F:carbonate dehydratase activity"/>
    <property type="evidence" value="ECO:0007669"/>
    <property type="project" value="UniProtKB-UniRule"/>
</dbReference>
<feature type="binding site" evidence="4">
    <location>
        <position position="43"/>
    </location>
    <ligand>
        <name>Zn(2+)</name>
        <dbReference type="ChEBI" id="CHEBI:29105"/>
    </ligand>
</feature>
<dbReference type="Pfam" id="PF00484">
    <property type="entry name" value="Pro_CA"/>
    <property type="match status" value="1"/>
</dbReference>
<dbReference type="GO" id="GO:0008270">
    <property type="term" value="F:zinc ion binding"/>
    <property type="evidence" value="ECO:0007669"/>
    <property type="project" value="UniProtKB-UniRule"/>
</dbReference>
<protein>
    <recommendedName>
        <fullName evidence="5">Carbonic anhydrase</fullName>
        <ecNumber evidence="5">4.2.1.1</ecNumber>
    </recommendedName>
    <alternativeName>
        <fullName evidence="5">Carbonate dehydratase</fullName>
    </alternativeName>
</protein>
<dbReference type="EC" id="4.2.1.1" evidence="5"/>
<gene>
    <name evidence="6" type="ORF">B0H63DRAFT_318672</name>
</gene>
<comment type="function">
    <text evidence="5">Reversible hydration of carbon dioxide.</text>
</comment>
<dbReference type="InterPro" id="IPR036874">
    <property type="entry name" value="Carbonic_anhydrase_sf"/>
</dbReference>
<dbReference type="InterPro" id="IPR001765">
    <property type="entry name" value="Carbonic_anhydrase"/>
</dbReference>
<keyword evidence="5" id="KW-0456">Lyase</keyword>
<dbReference type="SUPFAM" id="SSF53056">
    <property type="entry name" value="beta-carbonic anhydrase, cab"/>
    <property type="match status" value="1"/>
</dbReference>
<evidence type="ECO:0000256" key="5">
    <source>
        <dbReference type="RuleBase" id="RU003956"/>
    </source>
</evidence>
<keyword evidence="7" id="KW-1185">Reference proteome</keyword>
<comment type="catalytic activity">
    <reaction evidence="5">
        <text>hydrogencarbonate + H(+) = CO2 + H2O</text>
        <dbReference type="Rhea" id="RHEA:10748"/>
        <dbReference type="ChEBI" id="CHEBI:15377"/>
        <dbReference type="ChEBI" id="CHEBI:15378"/>
        <dbReference type="ChEBI" id="CHEBI:16526"/>
        <dbReference type="ChEBI" id="CHEBI:17544"/>
        <dbReference type="EC" id="4.2.1.1"/>
    </reaction>
</comment>
<feature type="binding site" evidence="4">
    <location>
        <position position="93"/>
    </location>
    <ligand>
        <name>Zn(2+)</name>
        <dbReference type="ChEBI" id="CHEBI:29105"/>
    </ligand>
</feature>
<keyword evidence="2 4" id="KW-0479">Metal-binding</keyword>
<feature type="binding site" evidence="4">
    <location>
        <position position="96"/>
    </location>
    <ligand>
        <name>Zn(2+)</name>
        <dbReference type="ChEBI" id="CHEBI:29105"/>
    </ligand>
</feature>
<evidence type="ECO:0000256" key="4">
    <source>
        <dbReference type="PIRSR" id="PIRSR601765-1"/>
    </source>
</evidence>
<dbReference type="PANTHER" id="PTHR43175">
    <property type="entry name" value="CARBONIC ANHYDRASE"/>
    <property type="match status" value="1"/>
</dbReference>
<sequence>MASITQLLERNKEVKHTPFLLIDEREHDAKVDFSRTLIVTCCDPRCTPEEIFNFKSGEVIVHRNAGANVRYALRDIVILDTVMQLTEILILHHTDCGTLRHNDEELKTWVKHGNWVNRGIDEKIWPEVDKIDIGLTKDVSPEDTARDNIEWVRAQPVIRDELKKNTRGFVFDIKSGNVKEIVV</sequence>
<evidence type="ECO:0000313" key="7">
    <source>
        <dbReference type="Proteomes" id="UP001285441"/>
    </source>
</evidence>
<organism evidence="6 7">
    <name type="scientific">Podospora didyma</name>
    <dbReference type="NCBI Taxonomy" id="330526"/>
    <lineage>
        <taxon>Eukaryota</taxon>
        <taxon>Fungi</taxon>
        <taxon>Dikarya</taxon>
        <taxon>Ascomycota</taxon>
        <taxon>Pezizomycotina</taxon>
        <taxon>Sordariomycetes</taxon>
        <taxon>Sordariomycetidae</taxon>
        <taxon>Sordariales</taxon>
        <taxon>Podosporaceae</taxon>
        <taxon>Podospora</taxon>
    </lineage>
</organism>
<dbReference type="AlphaFoldDB" id="A0AAE0N4M7"/>